<dbReference type="PROSITE" id="PS51770">
    <property type="entry name" value="HOTDOG_ACOT"/>
    <property type="match status" value="1"/>
</dbReference>
<proteinExistence type="inferred from homology"/>
<accession>A0ABU9L306</accession>
<dbReference type="CDD" id="cd03442">
    <property type="entry name" value="BFIT_BACH"/>
    <property type="match status" value="1"/>
</dbReference>
<dbReference type="EMBL" id="JBCDNA010000003">
    <property type="protein sequence ID" value="MEL4456826.1"/>
    <property type="molecule type" value="Genomic_DNA"/>
</dbReference>
<keyword evidence="6" id="KW-1185">Reference proteome</keyword>
<evidence type="ECO:0000256" key="3">
    <source>
        <dbReference type="PROSITE-ProRule" id="PRU01106"/>
    </source>
</evidence>
<comment type="similarity">
    <text evidence="1">Belongs to the acyl coenzyme A hydrolase family.</text>
</comment>
<evidence type="ECO:0000256" key="1">
    <source>
        <dbReference type="ARBA" id="ARBA00010458"/>
    </source>
</evidence>
<feature type="domain" description="HotDog ACOT-type" evidence="4">
    <location>
        <begin position="10"/>
        <end position="122"/>
    </location>
</feature>
<dbReference type="InterPro" id="IPR006683">
    <property type="entry name" value="Thioestr_dom"/>
</dbReference>
<reference evidence="5 6" key="1">
    <citation type="submission" date="2024-04" db="EMBL/GenBank/DDBJ databases">
        <title>whole genome sequencing of Lutimonas vermicola strain IMCC1616.</title>
        <authorList>
            <person name="Bae S.S."/>
        </authorList>
    </citation>
    <scope>NUCLEOTIDE SEQUENCE [LARGE SCALE GENOMIC DNA]</scope>
    <source>
        <strain evidence="5 6">IMCC1616</strain>
    </source>
</reference>
<dbReference type="Proteomes" id="UP001474120">
    <property type="component" value="Unassembled WGS sequence"/>
</dbReference>
<dbReference type="PANTHER" id="PTHR11049:SF16">
    <property type="entry name" value="PROTEIN VDLD"/>
    <property type="match status" value="1"/>
</dbReference>
<name>A0ABU9L306_9FLAO</name>
<comment type="caution">
    <text evidence="5">The sequence shown here is derived from an EMBL/GenBank/DDBJ whole genome shotgun (WGS) entry which is preliminary data.</text>
</comment>
<dbReference type="Gene3D" id="3.10.129.10">
    <property type="entry name" value="Hotdog Thioesterase"/>
    <property type="match status" value="1"/>
</dbReference>
<dbReference type="RefSeq" id="WP_342160991.1">
    <property type="nucleotide sequence ID" value="NZ_JBCDNA010000003.1"/>
</dbReference>
<protein>
    <submittedName>
        <fullName evidence="5">Acyl-CoA thioesterase</fullName>
    </submittedName>
</protein>
<evidence type="ECO:0000313" key="6">
    <source>
        <dbReference type="Proteomes" id="UP001474120"/>
    </source>
</evidence>
<dbReference type="SUPFAM" id="SSF54637">
    <property type="entry name" value="Thioesterase/thiol ester dehydrase-isomerase"/>
    <property type="match status" value="1"/>
</dbReference>
<evidence type="ECO:0000259" key="4">
    <source>
        <dbReference type="PROSITE" id="PS51770"/>
    </source>
</evidence>
<keyword evidence="2 3" id="KW-0378">Hydrolase</keyword>
<organism evidence="5 6">
    <name type="scientific">Lutimonas vermicola</name>
    <dbReference type="NCBI Taxonomy" id="414288"/>
    <lineage>
        <taxon>Bacteria</taxon>
        <taxon>Pseudomonadati</taxon>
        <taxon>Bacteroidota</taxon>
        <taxon>Flavobacteriia</taxon>
        <taxon>Flavobacteriales</taxon>
        <taxon>Flavobacteriaceae</taxon>
        <taxon>Lutimonas</taxon>
    </lineage>
</organism>
<dbReference type="Pfam" id="PF03061">
    <property type="entry name" value="4HBT"/>
    <property type="match status" value="1"/>
</dbReference>
<evidence type="ECO:0000256" key="2">
    <source>
        <dbReference type="ARBA" id="ARBA00022801"/>
    </source>
</evidence>
<dbReference type="PANTHER" id="PTHR11049">
    <property type="entry name" value="ACYL COENZYME A THIOESTER HYDROLASE"/>
    <property type="match status" value="1"/>
</dbReference>
<dbReference type="InterPro" id="IPR029069">
    <property type="entry name" value="HotDog_dom_sf"/>
</dbReference>
<dbReference type="InterPro" id="IPR040170">
    <property type="entry name" value="Cytosol_ACT"/>
</dbReference>
<sequence>MNNQSFKSAKESAIVLTELMLPSYSNFSGKIHGGFILSLMDKAAFTTATKFSSHYCVTASVNRVDFLNPIEVGELVTLKAKVNYVGNSSMVVGIRVISQNIMTGEKKHCNSSYFSMVAKDKNGKNAKVPGLVISDQDDLRRFLRSIEHINNRNVRKTEFSRENFNHGDYISMLKNHNVKIEI</sequence>
<dbReference type="InterPro" id="IPR033120">
    <property type="entry name" value="HOTDOG_ACOT"/>
</dbReference>
<gene>
    <name evidence="5" type="ORF">AABB81_13030</name>
</gene>
<evidence type="ECO:0000313" key="5">
    <source>
        <dbReference type="EMBL" id="MEL4456826.1"/>
    </source>
</evidence>